<dbReference type="AlphaFoldDB" id="A0A1A8HMM0"/>
<feature type="compositionally biased region" description="Basic residues" evidence="1">
    <location>
        <begin position="1"/>
        <end position="13"/>
    </location>
</feature>
<gene>
    <name evidence="2" type="primary">COL8A1B</name>
</gene>
<evidence type="ECO:0000313" key="2">
    <source>
        <dbReference type="EMBL" id="SBQ86434.1"/>
    </source>
</evidence>
<reference evidence="2" key="1">
    <citation type="submission" date="2016-05" db="EMBL/GenBank/DDBJ databases">
        <authorList>
            <person name="Lavstsen T."/>
            <person name="Jespersen J.S."/>
        </authorList>
    </citation>
    <scope>NUCLEOTIDE SEQUENCE</scope>
    <source>
        <tissue evidence="2">Brain</tissue>
    </source>
</reference>
<dbReference type="EMBL" id="HAED01000589">
    <property type="protein sequence ID" value="SBQ86434.1"/>
    <property type="molecule type" value="Transcribed_RNA"/>
</dbReference>
<feature type="non-terminal residue" evidence="2">
    <location>
        <position position="85"/>
    </location>
</feature>
<protein>
    <submittedName>
        <fullName evidence="2">Collagen, type VIII, alpha 1b</fullName>
    </submittedName>
</protein>
<organism evidence="2">
    <name type="scientific">Nothobranchius kuhntae</name>
    <name type="common">Beira killifish</name>
    <dbReference type="NCBI Taxonomy" id="321403"/>
    <lineage>
        <taxon>Eukaryota</taxon>
        <taxon>Metazoa</taxon>
        <taxon>Chordata</taxon>
        <taxon>Craniata</taxon>
        <taxon>Vertebrata</taxon>
        <taxon>Euteleostomi</taxon>
        <taxon>Actinopterygii</taxon>
        <taxon>Neopterygii</taxon>
        <taxon>Teleostei</taxon>
        <taxon>Neoteleostei</taxon>
        <taxon>Acanthomorphata</taxon>
        <taxon>Ovalentaria</taxon>
        <taxon>Atherinomorphae</taxon>
        <taxon>Cyprinodontiformes</taxon>
        <taxon>Nothobranchiidae</taxon>
        <taxon>Nothobranchius</taxon>
    </lineage>
</organism>
<keyword evidence="2" id="KW-0176">Collagen</keyword>
<evidence type="ECO:0000256" key="1">
    <source>
        <dbReference type="SAM" id="MobiDB-lite"/>
    </source>
</evidence>
<sequence length="85" mass="9522">RPSHTLKHTHTQTHPHTDSHSKLQNTFADAHVCFEKRKVFGKFQSYDLSSCLTTKESGPENQRGGAEPVGSFFPPFHVVSVSQTE</sequence>
<feature type="region of interest" description="Disordered" evidence="1">
    <location>
        <begin position="1"/>
        <end position="22"/>
    </location>
</feature>
<reference evidence="2" key="2">
    <citation type="submission" date="2016-06" db="EMBL/GenBank/DDBJ databases">
        <title>The genome of a short-lived fish provides insights into sex chromosome evolution and the genetic control of aging.</title>
        <authorList>
            <person name="Reichwald K."/>
            <person name="Felder M."/>
            <person name="Petzold A."/>
            <person name="Koch P."/>
            <person name="Groth M."/>
            <person name="Platzer M."/>
        </authorList>
    </citation>
    <scope>NUCLEOTIDE SEQUENCE</scope>
    <source>
        <tissue evidence="2">Brain</tissue>
    </source>
</reference>
<feature type="non-terminal residue" evidence="2">
    <location>
        <position position="1"/>
    </location>
</feature>
<feature type="region of interest" description="Disordered" evidence="1">
    <location>
        <begin position="52"/>
        <end position="72"/>
    </location>
</feature>
<accession>A0A1A8HMM0</accession>
<dbReference type="GO" id="GO:0005581">
    <property type="term" value="C:collagen trimer"/>
    <property type="evidence" value="ECO:0007669"/>
    <property type="project" value="UniProtKB-KW"/>
</dbReference>
<proteinExistence type="predicted"/>
<name>A0A1A8HMM0_NOTKU</name>